<feature type="transmembrane region" description="Helical" evidence="5">
    <location>
        <begin position="161"/>
        <end position="183"/>
    </location>
</feature>
<evidence type="ECO:0000256" key="5">
    <source>
        <dbReference type="SAM" id="Phobius"/>
    </source>
</evidence>
<keyword evidence="4 5" id="KW-0472">Membrane</keyword>
<dbReference type="OrthoDB" id="3358017at2759"/>
<feature type="transmembrane region" description="Helical" evidence="5">
    <location>
        <begin position="204"/>
        <end position="226"/>
    </location>
</feature>
<evidence type="ECO:0000256" key="3">
    <source>
        <dbReference type="ARBA" id="ARBA00022989"/>
    </source>
</evidence>
<keyword evidence="7" id="KW-1185">Reference proteome</keyword>
<feature type="transmembrane region" description="Helical" evidence="5">
    <location>
        <begin position="122"/>
        <end position="141"/>
    </location>
</feature>
<dbReference type="GO" id="GO:0016020">
    <property type="term" value="C:membrane"/>
    <property type="evidence" value="ECO:0007669"/>
    <property type="project" value="UniProtKB-SubCell"/>
</dbReference>
<gene>
    <name evidence="6" type="ORF">BS50DRAFT_606650</name>
</gene>
<dbReference type="AlphaFoldDB" id="A0A2T2P4W6"/>
<organism evidence="6 7">
    <name type="scientific">Corynespora cassiicola Philippines</name>
    <dbReference type="NCBI Taxonomy" id="1448308"/>
    <lineage>
        <taxon>Eukaryota</taxon>
        <taxon>Fungi</taxon>
        <taxon>Dikarya</taxon>
        <taxon>Ascomycota</taxon>
        <taxon>Pezizomycotina</taxon>
        <taxon>Dothideomycetes</taxon>
        <taxon>Pleosporomycetidae</taxon>
        <taxon>Pleosporales</taxon>
        <taxon>Corynesporascaceae</taxon>
        <taxon>Corynespora</taxon>
    </lineage>
</organism>
<protein>
    <submittedName>
        <fullName evidence="6">RTA1-domain-containing protein</fullName>
    </submittedName>
</protein>
<dbReference type="PANTHER" id="PTHR31465:SF1">
    <property type="entry name" value="PROTEIN RTA1-RELATED"/>
    <property type="match status" value="1"/>
</dbReference>
<dbReference type="EMBL" id="KZ678129">
    <property type="protein sequence ID" value="PSN72725.1"/>
    <property type="molecule type" value="Genomic_DNA"/>
</dbReference>
<feature type="transmembrane region" description="Helical" evidence="5">
    <location>
        <begin position="238"/>
        <end position="258"/>
    </location>
</feature>
<dbReference type="STRING" id="1448308.A0A2T2P4W6"/>
<dbReference type="Proteomes" id="UP000240883">
    <property type="component" value="Unassembled WGS sequence"/>
</dbReference>
<proteinExistence type="predicted"/>
<evidence type="ECO:0000256" key="4">
    <source>
        <dbReference type="ARBA" id="ARBA00023136"/>
    </source>
</evidence>
<dbReference type="InterPro" id="IPR007568">
    <property type="entry name" value="RTA1"/>
</dbReference>
<feature type="transmembrane region" description="Helical" evidence="5">
    <location>
        <begin position="86"/>
        <end position="110"/>
    </location>
</feature>
<evidence type="ECO:0000256" key="1">
    <source>
        <dbReference type="ARBA" id="ARBA00004141"/>
    </source>
</evidence>
<keyword evidence="2 5" id="KW-0812">Transmembrane</keyword>
<dbReference type="Pfam" id="PF04479">
    <property type="entry name" value="RTA1"/>
    <property type="match status" value="1"/>
</dbReference>
<feature type="transmembrane region" description="Helical" evidence="5">
    <location>
        <begin position="48"/>
        <end position="66"/>
    </location>
</feature>
<sequence length="300" mass="33828">MSSSEDFNDTDDFEYYRYEPSLAAAIIFVVLFSVTTLLHMFQSFRKRAWFFIPFLIGGWCEIVGYIGRVLSSKDQEDRTAFIMQTLLLLLAPAFYAASVYMILARIIILTDGQPFALVRPTWLTKIFVGGDVISLLMQGAGGGIMAGSDDDQDQQQLGENVILGGLFVQIAFFGFFVLVSLLFQYRGRNHFPKLAPEITWRKHLYVLYGTSILILIRSIFRVIEYIQGNEGYLMSHEVFLYIFDAVLMLAVMVAMNIVHPGDIAIMLKGKNRRNSFVELQPPEAVGEGHKYAAHGPGHVV</sequence>
<evidence type="ECO:0000313" key="7">
    <source>
        <dbReference type="Proteomes" id="UP000240883"/>
    </source>
</evidence>
<dbReference type="PANTHER" id="PTHR31465">
    <property type="entry name" value="PROTEIN RTA1-RELATED"/>
    <property type="match status" value="1"/>
</dbReference>
<comment type="subcellular location">
    <subcellularLocation>
        <location evidence="1">Membrane</location>
        <topology evidence="1">Multi-pass membrane protein</topology>
    </subcellularLocation>
</comment>
<name>A0A2T2P4W6_CORCC</name>
<accession>A0A2T2P4W6</accession>
<feature type="transmembrane region" description="Helical" evidence="5">
    <location>
        <begin position="20"/>
        <end position="41"/>
    </location>
</feature>
<evidence type="ECO:0000256" key="2">
    <source>
        <dbReference type="ARBA" id="ARBA00022692"/>
    </source>
</evidence>
<evidence type="ECO:0000313" key="6">
    <source>
        <dbReference type="EMBL" id="PSN72725.1"/>
    </source>
</evidence>
<reference evidence="6 7" key="1">
    <citation type="journal article" date="2018" name="Front. Microbiol.">
        <title>Genome-Wide Analysis of Corynespora cassiicola Leaf Fall Disease Putative Effectors.</title>
        <authorList>
            <person name="Lopez D."/>
            <person name="Ribeiro S."/>
            <person name="Label P."/>
            <person name="Fumanal B."/>
            <person name="Venisse J.S."/>
            <person name="Kohler A."/>
            <person name="de Oliveira R.R."/>
            <person name="Labutti K."/>
            <person name="Lipzen A."/>
            <person name="Lail K."/>
            <person name="Bauer D."/>
            <person name="Ohm R.A."/>
            <person name="Barry K.W."/>
            <person name="Spatafora J."/>
            <person name="Grigoriev I.V."/>
            <person name="Martin F.M."/>
            <person name="Pujade-Renaud V."/>
        </authorList>
    </citation>
    <scope>NUCLEOTIDE SEQUENCE [LARGE SCALE GENOMIC DNA]</scope>
    <source>
        <strain evidence="6 7">Philippines</strain>
    </source>
</reference>
<keyword evidence="3 5" id="KW-1133">Transmembrane helix</keyword>